<gene>
    <name evidence="1" type="ORF">BD310DRAFT_972907</name>
</gene>
<dbReference type="Proteomes" id="UP000292082">
    <property type="component" value="Unassembled WGS sequence"/>
</dbReference>
<protein>
    <submittedName>
        <fullName evidence="1">Uncharacterized protein</fullName>
    </submittedName>
</protein>
<dbReference type="EMBL" id="ML145086">
    <property type="protein sequence ID" value="TBU64566.1"/>
    <property type="molecule type" value="Genomic_DNA"/>
</dbReference>
<dbReference type="AlphaFoldDB" id="A0A4Q9QBM5"/>
<evidence type="ECO:0000313" key="1">
    <source>
        <dbReference type="EMBL" id="TBU64566.1"/>
    </source>
</evidence>
<organism evidence="1 2">
    <name type="scientific">Dichomitus squalens</name>
    <dbReference type="NCBI Taxonomy" id="114155"/>
    <lineage>
        <taxon>Eukaryota</taxon>
        <taxon>Fungi</taxon>
        <taxon>Dikarya</taxon>
        <taxon>Basidiomycota</taxon>
        <taxon>Agaricomycotina</taxon>
        <taxon>Agaricomycetes</taxon>
        <taxon>Polyporales</taxon>
        <taxon>Polyporaceae</taxon>
        <taxon>Dichomitus</taxon>
    </lineage>
</organism>
<reference evidence="1 2" key="1">
    <citation type="submission" date="2019-01" db="EMBL/GenBank/DDBJ databases">
        <title>Draft genome sequences of three monokaryotic isolates of the white-rot basidiomycete fungus Dichomitus squalens.</title>
        <authorList>
            <consortium name="DOE Joint Genome Institute"/>
            <person name="Lopez S.C."/>
            <person name="Andreopoulos B."/>
            <person name="Pangilinan J."/>
            <person name="Lipzen A."/>
            <person name="Riley R."/>
            <person name="Ahrendt S."/>
            <person name="Ng V."/>
            <person name="Barry K."/>
            <person name="Daum C."/>
            <person name="Grigoriev I.V."/>
            <person name="Hilden K.S."/>
            <person name="Makela M.R."/>
            <person name="de Vries R.P."/>
        </authorList>
    </citation>
    <scope>NUCLEOTIDE SEQUENCE [LARGE SCALE GENOMIC DNA]</scope>
    <source>
        <strain evidence="1 2">CBS 464.89</strain>
    </source>
</reference>
<dbReference type="SMART" id="SM00225">
    <property type="entry name" value="BTB"/>
    <property type="match status" value="1"/>
</dbReference>
<accession>A0A4Q9QBM5</accession>
<dbReference type="PROSITE" id="PS50097">
    <property type="entry name" value="BTB"/>
    <property type="match status" value="1"/>
</dbReference>
<sequence>MATDFSSNRCASPLEEYEVPIRHPDLYFEDGNLSIVAGRQYFIVHRGLLCRHSEVLQTRIDSIKTTDERMLEGLAVLYLDDSPEDLAHFLRALYGLSHDSTAEEFAMISAVLRLATRYGVETLRESALRTLSLSWPETLPVWEVREKAVTSVDGIYAPRPGLPHPLVLIRLAREVDAPRLLPSAFYDLSRYLPSQLMEGHTTADGVHHELDIDDLCRVLRGKEQAARFFSTFIVTELEGRTPSQLCMHRNEVQPSLKRACQMAFEAVTFELIRDVNGMVCNRNSDPLFSIGESVTMQTRDDHPGIENKAAYRACEACRLEYSVIVEVAKEEFWRQLPSWFELDVKRWA</sequence>
<dbReference type="OMA" id="YRACEAC"/>
<dbReference type="Pfam" id="PF00651">
    <property type="entry name" value="BTB"/>
    <property type="match status" value="1"/>
</dbReference>
<keyword evidence="2" id="KW-1185">Reference proteome</keyword>
<dbReference type="Gene3D" id="3.30.710.10">
    <property type="entry name" value="Potassium Channel Kv1.1, Chain A"/>
    <property type="match status" value="1"/>
</dbReference>
<dbReference type="InterPro" id="IPR000210">
    <property type="entry name" value="BTB/POZ_dom"/>
</dbReference>
<dbReference type="InterPro" id="IPR011333">
    <property type="entry name" value="SKP1/BTB/POZ_sf"/>
</dbReference>
<evidence type="ECO:0000313" key="2">
    <source>
        <dbReference type="Proteomes" id="UP000292082"/>
    </source>
</evidence>
<proteinExistence type="predicted"/>
<dbReference type="STRING" id="114155.A0A4Q9QBM5"/>
<name>A0A4Q9QBM5_9APHY</name>
<dbReference type="SUPFAM" id="SSF54695">
    <property type="entry name" value="POZ domain"/>
    <property type="match status" value="1"/>
</dbReference>